<dbReference type="Proteomes" id="UP000095552">
    <property type="component" value="Unassembled WGS sequence"/>
</dbReference>
<gene>
    <name evidence="1" type="ORF">BFP71_06660</name>
</gene>
<proteinExistence type="predicted"/>
<dbReference type="RefSeq" id="WP_069834713.1">
    <property type="nucleotide sequence ID" value="NZ_MDGQ01000004.1"/>
</dbReference>
<evidence type="ECO:0000313" key="1">
    <source>
        <dbReference type="EMBL" id="OEK05795.1"/>
    </source>
</evidence>
<evidence type="ECO:0000313" key="2">
    <source>
        <dbReference type="Proteomes" id="UP000095552"/>
    </source>
</evidence>
<dbReference type="OrthoDB" id="980713at2"/>
<protein>
    <submittedName>
        <fullName evidence="1">Uncharacterized protein</fullName>
    </submittedName>
</protein>
<sequence>MKRILFIAALTLALVIGFLYQFFSKVEDDFSPVYTLKELSEGLYLKNVNWGITGDYNLTIVSNDAKEEFEPDPNENYIFSIDDATIYYKLSGDTLYIKSYYLARSEPKVFKGYIVEQTQLGITEFRKFKNDFKERGYSKFPEFD</sequence>
<organism evidence="1 2">
    <name type="scientific">Roseivirga misakiensis</name>
    <dbReference type="NCBI Taxonomy" id="1563681"/>
    <lineage>
        <taxon>Bacteria</taxon>
        <taxon>Pseudomonadati</taxon>
        <taxon>Bacteroidota</taxon>
        <taxon>Cytophagia</taxon>
        <taxon>Cytophagales</taxon>
        <taxon>Roseivirgaceae</taxon>
        <taxon>Roseivirga</taxon>
    </lineage>
</organism>
<dbReference type="EMBL" id="MDGQ01000004">
    <property type="protein sequence ID" value="OEK05795.1"/>
    <property type="molecule type" value="Genomic_DNA"/>
</dbReference>
<reference evidence="1 2" key="1">
    <citation type="submission" date="2016-08" db="EMBL/GenBank/DDBJ databases">
        <title>Draft genome of Fabibacter sp. strain SK-8.</title>
        <authorList>
            <person name="Wong S.-K."/>
            <person name="Hamasaki K."/>
            <person name="Yoshizawa S."/>
        </authorList>
    </citation>
    <scope>NUCLEOTIDE SEQUENCE [LARGE SCALE GENOMIC DNA]</scope>
    <source>
        <strain evidence="1 2">SK-8</strain>
    </source>
</reference>
<accession>A0A1E5T334</accession>
<dbReference type="AlphaFoldDB" id="A0A1E5T334"/>
<keyword evidence="2" id="KW-1185">Reference proteome</keyword>
<name>A0A1E5T334_9BACT</name>
<comment type="caution">
    <text evidence="1">The sequence shown here is derived from an EMBL/GenBank/DDBJ whole genome shotgun (WGS) entry which is preliminary data.</text>
</comment>